<dbReference type="InterPro" id="IPR027785">
    <property type="entry name" value="UvrD-like_helicase_C"/>
</dbReference>
<dbReference type="GO" id="GO:0005524">
    <property type="term" value="F:ATP binding"/>
    <property type="evidence" value="ECO:0007669"/>
    <property type="project" value="UniProtKB-UniRule"/>
</dbReference>
<dbReference type="PANTHER" id="PTHR43788:SF6">
    <property type="entry name" value="DNA HELICASE B"/>
    <property type="match status" value="1"/>
</dbReference>
<dbReference type="InterPro" id="IPR050534">
    <property type="entry name" value="Coronavir_polyprotein_1ab"/>
</dbReference>
<dbReference type="Pfam" id="PF13538">
    <property type="entry name" value="UvrD_C_2"/>
    <property type="match status" value="1"/>
</dbReference>
<name>A0A6A0B5Y1_9LACT</name>
<keyword evidence="3" id="KW-0413">Isomerase</keyword>
<dbReference type="PANTHER" id="PTHR43788">
    <property type="entry name" value="DNA2/NAM7 HELICASE FAMILY MEMBER"/>
    <property type="match status" value="1"/>
</dbReference>
<dbReference type="Pfam" id="PF18335">
    <property type="entry name" value="SH3_13"/>
    <property type="match status" value="1"/>
</dbReference>
<evidence type="ECO:0000256" key="3">
    <source>
        <dbReference type="HAMAP-Rule" id="MF_01488"/>
    </source>
</evidence>
<dbReference type="Pfam" id="PF23139">
    <property type="entry name" value="OB_YrrC"/>
    <property type="match status" value="1"/>
</dbReference>
<dbReference type="Gene3D" id="1.10.10.2220">
    <property type="match status" value="1"/>
</dbReference>
<dbReference type="CDD" id="cd18809">
    <property type="entry name" value="SF1_C_RecD"/>
    <property type="match status" value="1"/>
</dbReference>
<dbReference type="InterPro" id="IPR029493">
    <property type="entry name" value="RecD2-like_HHH"/>
</dbReference>
<dbReference type="InterPro" id="IPR055446">
    <property type="entry name" value="RecD2_N_OB"/>
</dbReference>
<dbReference type="Gene3D" id="3.40.50.300">
    <property type="entry name" value="P-loop containing nucleotide triphosphate hydrolases"/>
    <property type="match status" value="2"/>
</dbReference>
<dbReference type="AlphaFoldDB" id="A0A6A0B5Y1"/>
<keyword evidence="1 3" id="KW-0547">Nucleotide-binding</keyword>
<dbReference type="EMBL" id="BLLH01000002">
    <property type="protein sequence ID" value="GFH40093.1"/>
    <property type="molecule type" value="Genomic_DNA"/>
</dbReference>
<dbReference type="CDD" id="cd17933">
    <property type="entry name" value="DEXSc_RecD-like"/>
    <property type="match status" value="1"/>
</dbReference>
<dbReference type="InterPro" id="IPR027417">
    <property type="entry name" value="P-loop_NTPase"/>
</dbReference>
<keyword evidence="3 8" id="KW-0347">Helicase</keyword>
<dbReference type="Proteomes" id="UP000475928">
    <property type="component" value="Unassembled WGS sequence"/>
</dbReference>
<sequence>MADKLYFTGTIEAIFFSNPTNFYKVILLDITDTNADFSESEIVVNGVVGDVVEGDSYKFYGELTNHPKYGEQLKISTYEKDVPTSGAGLVKYLSSDHFPGIGKKTAEKIVAIFPEDTIDHILDESDKLSGVLSADKLQAFVKRLADNHGMEKILSKLAKYELPSKINFQIYDLYKETTLDVIKENPYQLVFDIKGIGFKKADKIAEEEGISARSDARVQAGLIHTVLTQALETGDTYIEARDLLEKTTELLESSRNVEILADHVVENLNVLLSEGKVQADETKIFENSLYFAEDGIYQSLRKLDKRVSDKLDASQFDEIIQQVETELDISYDTLQKQAIETALTHQFFILTGGPGTGKTTVIKGIIRAYAALHKLDLNPDNYTDDIFPIVQVAPTGRAARRMNELTGLPAATIHRQLGINSDDLDDDLTNELSGTLLIVDEFSMVDTWLANKLFAAIPPSMKVILVGDADQLPSVGPGQVFADLLKIPDFSGSTIKLDKIFRQGTGSTITNLAHAIKNGQLPQDFTAKMPDRSYIESNASNISNYINQIASAWLKRGNDPFDLQVLIPMYKGAAGINQINKILQNLFNPLEARAEFLYQDTIFRQNDKVLHLVNEASLDVFNGDIGVVTDLVPGKYTESKQDEIVMSFDGNEVIYPRGEWYKITLAYAMSIHKAQGSEFPSVIVPLVASYHRMLERNLLYTAITRAKSSLILLGELDSFQTAVARLGANRKTFLVERFGVIADADVEAETADTIISEHGSKQAEDVVITADERPLEPENYILTAENSSAIDPMIGLTEKDVAIFQSVSAEK</sequence>
<feature type="domain" description="ATP-dependent RecD2 DNA helicase SH3" evidence="6">
    <location>
        <begin position="579"/>
        <end position="645"/>
    </location>
</feature>
<evidence type="ECO:0000259" key="6">
    <source>
        <dbReference type="Pfam" id="PF18335"/>
    </source>
</evidence>
<evidence type="ECO:0000313" key="8">
    <source>
        <dbReference type="EMBL" id="GFH40093.1"/>
    </source>
</evidence>
<evidence type="ECO:0000256" key="2">
    <source>
        <dbReference type="ARBA" id="ARBA00022840"/>
    </source>
</evidence>
<gene>
    <name evidence="8" type="primary">recD</name>
    <name evidence="3" type="synonym">recD2</name>
    <name evidence="8" type="ORF">Hs20B_04910</name>
</gene>
<comment type="function">
    <text evidence="3">DNA-dependent ATPase and ATP-dependent 5'-3' DNA helicase. Has no activity on blunt DNA or DNA with 3'-overhangs, requires at least 10 bases of 5'-ssDNA for helicase activity.</text>
</comment>
<dbReference type="GO" id="GO:0003677">
    <property type="term" value="F:DNA binding"/>
    <property type="evidence" value="ECO:0007669"/>
    <property type="project" value="UniProtKB-UniRule"/>
</dbReference>
<dbReference type="Pfam" id="PF13245">
    <property type="entry name" value="AAA_19"/>
    <property type="match status" value="1"/>
</dbReference>
<evidence type="ECO:0000259" key="4">
    <source>
        <dbReference type="Pfam" id="PF13538"/>
    </source>
</evidence>
<protein>
    <recommendedName>
        <fullName evidence="3">ATP-dependent RecD2 DNA helicase</fullName>
        <ecNumber evidence="3">5.6.2.3</ecNumber>
    </recommendedName>
    <alternativeName>
        <fullName evidence="3">DNA 5'-3' helicase subunit RecD2</fullName>
    </alternativeName>
</protein>
<feature type="binding site" evidence="3">
    <location>
        <begin position="355"/>
        <end position="359"/>
    </location>
    <ligand>
        <name>ATP</name>
        <dbReference type="ChEBI" id="CHEBI:30616"/>
    </ligand>
</feature>
<comment type="catalytic activity">
    <reaction evidence="3">
        <text>ATP + H2O = ADP + phosphate + H(+)</text>
        <dbReference type="Rhea" id="RHEA:13065"/>
        <dbReference type="ChEBI" id="CHEBI:15377"/>
        <dbReference type="ChEBI" id="CHEBI:15378"/>
        <dbReference type="ChEBI" id="CHEBI:30616"/>
        <dbReference type="ChEBI" id="CHEBI:43474"/>
        <dbReference type="ChEBI" id="CHEBI:456216"/>
        <dbReference type="EC" id="5.6.2.3"/>
    </reaction>
</comment>
<dbReference type="GO" id="GO:0016787">
    <property type="term" value="F:hydrolase activity"/>
    <property type="evidence" value="ECO:0007669"/>
    <property type="project" value="UniProtKB-KW"/>
</dbReference>
<evidence type="ECO:0000256" key="1">
    <source>
        <dbReference type="ARBA" id="ARBA00022741"/>
    </source>
</evidence>
<dbReference type="InterPro" id="IPR041451">
    <property type="entry name" value="RecD2_SH13"/>
</dbReference>
<dbReference type="NCBIfam" id="TIGR01448">
    <property type="entry name" value="recD_rel"/>
    <property type="match status" value="1"/>
</dbReference>
<keyword evidence="3" id="KW-0238">DNA-binding</keyword>
<dbReference type="RefSeq" id="WP_172355317.1">
    <property type="nucleotide sequence ID" value="NZ_BLLH01000002.1"/>
</dbReference>
<dbReference type="SUPFAM" id="SSF52540">
    <property type="entry name" value="P-loop containing nucleoside triphosphate hydrolases"/>
    <property type="match status" value="2"/>
</dbReference>
<proteinExistence type="inferred from homology"/>
<dbReference type="HAMAP" id="MF_01488">
    <property type="entry name" value="RecD2"/>
    <property type="match status" value="1"/>
</dbReference>
<comment type="caution">
    <text evidence="8">The sequence shown here is derived from an EMBL/GenBank/DDBJ whole genome shotgun (WGS) entry which is preliminary data.</text>
</comment>
<evidence type="ECO:0000259" key="5">
    <source>
        <dbReference type="Pfam" id="PF14490"/>
    </source>
</evidence>
<dbReference type="GO" id="GO:0009338">
    <property type="term" value="C:exodeoxyribonuclease V complex"/>
    <property type="evidence" value="ECO:0007669"/>
    <property type="project" value="TreeGrafter"/>
</dbReference>
<feature type="domain" description="ATP-dependent RecD2 DNA helicase OB-fold" evidence="7">
    <location>
        <begin position="6"/>
        <end position="83"/>
    </location>
</feature>
<dbReference type="Pfam" id="PF14490">
    <property type="entry name" value="HHH_RecD2"/>
    <property type="match status" value="1"/>
</dbReference>
<accession>A0A6A0B5Y1</accession>
<comment type="similarity">
    <text evidence="3">Belongs to the RecD family. RecD2 subfamily.</text>
</comment>
<organism evidence="8 9">
    <name type="scientific">Pseudolactococcus insecticola</name>
    <dbReference type="NCBI Taxonomy" id="2709158"/>
    <lineage>
        <taxon>Bacteria</taxon>
        <taxon>Bacillati</taxon>
        <taxon>Bacillota</taxon>
        <taxon>Bacilli</taxon>
        <taxon>Lactobacillales</taxon>
        <taxon>Streptococcaceae</taxon>
        <taxon>Pseudolactococcus</taxon>
    </lineage>
</organism>
<evidence type="ECO:0000259" key="7">
    <source>
        <dbReference type="Pfam" id="PF23139"/>
    </source>
</evidence>
<keyword evidence="3" id="KW-0378">Hydrolase</keyword>
<feature type="domain" description="ATP-dependent RecD2 DNA helicase-like helix-hairpin-helix" evidence="5">
    <location>
        <begin position="147"/>
        <end position="237"/>
    </location>
</feature>
<dbReference type="Gene3D" id="2.30.30.940">
    <property type="match status" value="1"/>
</dbReference>
<keyword evidence="2 3" id="KW-0067">ATP-binding</keyword>
<dbReference type="GO" id="GO:0006310">
    <property type="term" value="P:DNA recombination"/>
    <property type="evidence" value="ECO:0007669"/>
    <property type="project" value="InterPro"/>
</dbReference>
<dbReference type="InterPro" id="IPR006345">
    <property type="entry name" value="RecD2"/>
</dbReference>
<dbReference type="EC" id="5.6.2.3" evidence="3"/>
<feature type="domain" description="UvrD-like helicase C-terminal" evidence="4">
    <location>
        <begin position="665"/>
        <end position="712"/>
    </location>
</feature>
<dbReference type="GO" id="GO:0043139">
    <property type="term" value="F:5'-3' DNA helicase activity"/>
    <property type="evidence" value="ECO:0007669"/>
    <property type="project" value="UniProtKB-UniRule"/>
</dbReference>
<dbReference type="GO" id="GO:0017116">
    <property type="term" value="F:single-stranded DNA helicase activity"/>
    <property type="evidence" value="ECO:0007669"/>
    <property type="project" value="TreeGrafter"/>
</dbReference>
<evidence type="ECO:0000313" key="9">
    <source>
        <dbReference type="Proteomes" id="UP000475928"/>
    </source>
</evidence>
<reference evidence="8 9" key="1">
    <citation type="submission" date="2020-02" db="EMBL/GenBank/DDBJ databases">
        <title>Draft genome sequence of Lactococcus sp. Hs20B0-1.</title>
        <authorList>
            <person name="Noda S."/>
            <person name="Yuki M."/>
            <person name="Ohkuma M."/>
        </authorList>
    </citation>
    <scope>NUCLEOTIDE SEQUENCE [LARGE SCALE GENOMIC DNA]</scope>
    <source>
        <strain evidence="8 9">Hs20B0-1</strain>
    </source>
</reference>
<keyword evidence="9" id="KW-1185">Reference proteome</keyword>